<accession>A0AAN9VIR2</accession>
<sequence>MATEWITAIDKRPSERNHRDVELISHRLRRVDTLQRLATPVLQQLAYCAFYEDLEKGVTCEYAFHT</sequence>
<reference evidence="1 2" key="1">
    <citation type="submission" date="2024-03" db="EMBL/GenBank/DDBJ databases">
        <title>The genome assembly and annotation of the cricket Gryllus longicercus Weissman &amp; Gray.</title>
        <authorList>
            <person name="Szrajer S."/>
            <person name="Gray D."/>
            <person name="Ylla G."/>
        </authorList>
    </citation>
    <scope>NUCLEOTIDE SEQUENCE [LARGE SCALE GENOMIC DNA]</scope>
    <source>
        <strain evidence="1">DAG 2021-001</strain>
        <tissue evidence="1">Whole body minus gut</tissue>
    </source>
</reference>
<dbReference type="Proteomes" id="UP001378592">
    <property type="component" value="Unassembled WGS sequence"/>
</dbReference>
<proteinExistence type="predicted"/>
<protein>
    <submittedName>
        <fullName evidence="1">Uncharacterized protein</fullName>
    </submittedName>
</protein>
<gene>
    <name evidence="1" type="ORF">R5R35_014473</name>
</gene>
<evidence type="ECO:0000313" key="2">
    <source>
        <dbReference type="Proteomes" id="UP001378592"/>
    </source>
</evidence>
<keyword evidence="2" id="KW-1185">Reference proteome</keyword>
<evidence type="ECO:0000313" key="1">
    <source>
        <dbReference type="EMBL" id="KAK7863901.1"/>
    </source>
</evidence>
<organism evidence="1 2">
    <name type="scientific">Gryllus longicercus</name>
    <dbReference type="NCBI Taxonomy" id="2509291"/>
    <lineage>
        <taxon>Eukaryota</taxon>
        <taxon>Metazoa</taxon>
        <taxon>Ecdysozoa</taxon>
        <taxon>Arthropoda</taxon>
        <taxon>Hexapoda</taxon>
        <taxon>Insecta</taxon>
        <taxon>Pterygota</taxon>
        <taxon>Neoptera</taxon>
        <taxon>Polyneoptera</taxon>
        <taxon>Orthoptera</taxon>
        <taxon>Ensifera</taxon>
        <taxon>Gryllidea</taxon>
        <taxon>Grylloidea</taxon>
        <taxon>Gryllidae</taxon>
        <taxon>Gryllinae</taxon>
        <taxon>Gryllus</taxon>
    </lineage>
</organism>
<dbReference type="AlphaFoldDB" id="A0AAN9VIR2"/>
<dbReference type="InterPro" id="IPR014710">
    <property type="entry name" value="RmlC-like_jellyroll"/>
</dbReference>
<comment type="caution">
    <text evidence="1">The sequence shown here is derived from an EMBL/GenBank/DDBJ whole genome shotgun (WGS) entry which is preliminary data.</text>
</comment>
<dbReference type="EMBL" id="JAZDUA010000216">
    <property type="protein sequence ID" value="KAK7863901.1"/>
    <property type="molecule type" value="Genomic_DNA"/>
</dbReference>
<name>A0AAN9VIR2_9ORTH</name>
<dbReference type="Gene3D" id="2.60.120.10">
    <property type="entry name" value="Jelly Rolls"/>
    <property type="match status" value="1"/>
</dbReference>